<dbReference type="SUPFAM" id="SSF56219">
    <property type="entry name" value="DNase I-like"/>
    <property type="match status" value="1"/>
</dbReference>
<dbReference type="InterPro" id="IPR005135">
    <property type="entry name" value="Endo/exonuclease/phosphatase"/>
</dbReference>
<sequence>MRQFRLKNWKVLSNVAAASTARIVVFWNPTTVNIDLLGFSAQGLHVLISSLVHQFKFFASFVYGFNTIIARRALWDDLRNWSPNSPWLILGDFNSLLSQSDKHHGELVSSYETSDFRQCCSDLGLSDLNYSGSHFTWSNGSVWSKLDRVLANSLWSLSFTSVQVHFDNPGAFSDHSPATISFHPHQPMGKKCFKFFNMWSNHPSFLELVAEAWQLDTHGSPMLLSVNVSSILRGLCEISTSFISATSRRELHGLKLLWTTIKAFSLLTCTILICKPLISSYVKVSSKLKSVSGNISHKS</sequence>
<gene>
    <name evidence="2" type="ORF">D5086_0000222070</name>
</gene>
<dbReference type="Gene3D" id="3.60.10.10">
    <property type="entry name" value="Endonuclease/exonuclease/phosphatase"/>
    <property type="match status" value="1"/>
</dbReference>
<dbReference type="PANTHER" id="PTHR33710">
    <property type="entry name" value="BNAC02G09200D PROTEIN"/>
    <property type="match status" value="1"/>
</dbReference>
<dbReference type="Pfam" id="PF03372">
    <property type="entry name" value="Exo_endo_phos"/>
    <property type="match status" value="1"/>
</dbReference>
<evidence type="ECO:0000259" key="1">
    <source>
        <dbReference type="Pfam" id="PF03372"/>
    </source>
</evidence>
<comment type="caution">
    <text evidence="2">The sequence shown here is derived from an EMBL/GenBank/DDBJ whole genome shotgun (WGS) entry which is preliminary data.</text>
</comment>
<organism evidence="2">
    <name type="scientific">Populus alba</name>
    <name type="common">White poplar</name>
    <dbReference type="NCBI Taxonomy" id="43335"/>
    <lineage>
        <taxon>Eukaryota</taxon>
        <taxon>Viridiplantae</taxon>
        <taxon>Streptophyta</taxon>
        <taxon>Embryophyta</taxon>
        <taxon>Tracheophyta</taxon>
        <taxon>Spermatophyta</taxon>
        <taxon>Magnoliopsida</taxon>
        <taxon>eudicotyledons</taxon>
        <taxon>Gunneridae</taxon>
        <taxon>Pentapetalae</taxon>
        <taxon>rosids</taxon>
        <taxon>fabids</taxon>
        <taxon>Malpighiales</taxon>
        <taxon>Salicaceae</taxon>
        <taxon>Saliceae</taxon>
        <taxon>Populus</taxon>
    </lineage>
</organism>
<proteinExistence type="predicted"/>
<dbReference type="PANTHER" id="PTHR33710:SF64">
    <property type="entry name" value="ENDONUCLEASE_EXONUCLEASE_PHOSPHATASE DOMAIN-CONTAINING PROTEIN"/>
    <property type="match status" value="1"/>
</dbReference>
<accession>A0A4V6A5R6</accession>
<name>A0A4V6A5R6_POPAL</name>
<reference evidence="2" key="1">
    <citation type="submission" date="2018-10" db="EMBL/GenBank/DDBJ databases">
        <title>Population genomic analysis revealed the cold adaptation of white poplar.</title>
        <authorList>
            <person name="Liu Y.-J."/>
        </authorList>
    </citation>
    <scope>NUCLEOTIDE SEQUENCE [LARGE SCALE GENOMIC DNA]</scope>
    <source>
        <strain evidence="2">PAL-ZL1</strain>
    </source>
</reference>
<dbReference type="AlphaFoldDB" id="A0A4V6A5R6"/>
<dbReference type="EMBL" id="RCHU01000767">
    <property type="protein sequence ID" value="TKR91515.1"/>
    <property type="molecule type" value="Genomic_DNA"/>
</dbReference>
<feature type="domain" description="Endonuclease/exonuclease/phosphatase" evidence="1">
    <location>
        <begin position="83"/>
        <end position="175"/>
    </location>
</feature>
<dbReference type="STRING" id="43335.A0A4V6A5R6"/>
<dbReference type="GO" id="GO:0003824">
    <property type="term" value="F:catalytic activity"/>
    <property type="evidence" value="ECO:0007669"/>
    <property type="project" value="InterPro"/>
</dbReference>
<evidence type="ECO:0000313" key="2">
    <source>
        <dbReference type="EMBL" id="TKR91515.1"/>
    </source>
</evidence>
<dbReference type="InterPro" id="IPR036691">
    <property type="entry name" value="Endo/exonu/phosph_ase_sf"/>
</dbReference>
<protein>
    <recommendedName>
        <fullName evidence="1">Endonuclease/exonuclease/phosphatase domain-containing protein</fullName>
    </recommendedName>
</protein>